<proteinExistence type="predicted"/>
<accession>A0A6G1H0B2</accession>
<evidence type="ECO:0000313" key="3">
    <source>
        <dbReference type="EMBL" id="KAF1986460.1"/>
    </source>
</evidence>
<organism evidence="3 4">
    <name type="scientific">Aulographum hederae CBS 113979</name>
    <dbReference type="NCBI Taxonomy" id="1176131"/>
    <lineage>
        <taxon>Eukaryota</taxon>
        <taxon>Fungi</taxon>
        <taxon>Dikarya</taxon>
        <taxon>Ascomycota</taxon>
        <taxon>Pezizomycotina</taxon>
        <taxon>Dothideomycetes</taxon>
        <taxon>Pleosporomycetidae</taxon>
        <taxon>Aulographales</taxon>
        <taxon>Aulographaceae</taxon>
    </lineage>
</organism>
<feature type="transmembrane region" description="Helical" evidence="2">
    <location>
        <begin position="94"/>
        <end position="112"/>
    </location>
</feature>
<feature type="region of interest" description="Disordered" evidence="1">
    <location>
        <begin position="150"/>
        <end position="173"/>
    </location>
</feature>
<evidence type="ECO:0000256" key="2">
    <source>
        <dbReference type="SAM" id="Phobius"/>
    </source>
</evidence>
<protein>
    <submittedName>
        <fullName evidence="3">Uncharacterized protein</fullName>
    </submittedName>
</protein>
<feature type="transmembrane region" description="Helical" evidence="2">
    <location>
        <begin position="66"/>
        <end position="88"/>
    </location>
</feature>
<feature type="region of interest" description="Disordered" evidence="1">
    <location>
        <begin position="1"/>
        <end position="42"/>
    </location>
</feature>
<keyword evidence="2" id="KW-0472">Membrane</keyword>
<dbReference type="EMBL" id="ML977157">
    <property type="protein sequence ID" value="KAF1986460.1"/>
    <property type="molecule type" value="Genomic_DNA"/>
</dbReference>
<sequence>MTQYTVDSGHAGSRIRCSGGDHQSQDPAVPHTNSKPRAGSWGRGRRCDLSPFWNHILPSRDAHSRAVGLGVLILKFPSPGLLCLAFYIHLRACYLLYCCALLLLGWLEAILFPSCSLRRHRYSYPILRRVADARGCVLPSDPSWWIEPSSYSQPKGSGKVPDSLEYGNSSSANDDRTVSDILYSPESPPTKFASATRSRICKIRIAIKLSQGFDPRRASFPDDPFSAESITPLPCFPRMLPVDRDLL</sequence>
<dbReference type="Proteomes" id="UP000800041">
    <property type="component" value="Unassembled WGS sequence"/>
</dbReference>
<feature type="compositionally biased region" description="Polar residues" evidence="1">
    <location>
        <begin position="21"/>
        <end position="35"/>
    </location>
</feature>
<gene>
    <name evidence="3" type="ORF">K402DRAFT_89644</name>
</gene>
<evidence type="ECO:0000256" key="1">
    <source>
        <dbReference type="SAM" id="MobiDB-lite"/>
    </source>
</evidence>
<name>A0A6G1H0B2_9PEZI</name>
<evidence type="ECO:0000313" key="4">
    <source>
        <dbReference type="Proteomes" id="UP000800041"/>
    </source>
</evidence>
<keyword evidence="2" id="KW-1133">Transmembrane helix</keyword>
<dbReference type="AlphaFoldDB" id="A0A6G1H0B2"/>
<keyword evidence="2" id="KW-0812">Transmembrane</keyword>
<reference evidence="3" key="1">
    <citation type="journal article" date="2020" name="Stud. Mycol.">
        <title>101 Dothideomycetes genomes: a test case for predicting lifestyles and emergence of pathogens.</title>
        <authorList>
            <person name="Haridas S."/>
            <person name="Albert R."/>
            <person name="Binder M."/>
            <person name="Bloem J."/>
            <person name="Labutti K."/>
            <person name="Salamov A."/>
            <person name="Andreopoulos B."/>
            <person name="Baker S."/>
            <person name="Barry K."/>
            <person name="Bills G."/>
            <person name="Bluhm B."/>
            <person name="Cannon C."/>
            <person name="Castanera R."/>
            <person name="Culley D."/>
            <person name="Daum C."/>
            <person name="Ezra D."/>
            <person name="Gonzalez J."/>
            <person name="Henrissat B."/>
            <person name="Kuo A."/>
            <person name="Liang C."/>
            <person name="Lipzen A."/>
            <person name="Lutzoni F."/>
            <person name="Magnuson J."/>
            <person name="Mondo S."/>
            <person name="Nolan M."/>
            <person name="Ohm R."/>
            <person name="Pangilinan J."/>
            <person name="Park H.-J."/>
            <person name="Ramirez L."/>
            <person name="Alfaro M."/>
            <person name="Sun H."/>
            <person name="Tritt A."/>
            <person name="Yoshinaga Y."/>
            <person name="Zwiers L.-H."/>
            <person name="Turgeon B."/>
            <person name="Goodwin S."/>
            <person name="Spatafora J."/>
            <person name="Crous P."/>
            <person name="Grigoriev I."/>
        </authorList>
    </citation>
    <scope>NUCLEOTIDE SEQUENCE</scope>
    <source>
        <strain evidence="3">CBS 113979</strain>
    </source>
</reference>
<keyword evidence="4" id="KW-1185">Reference proteome</keyword>